<dbReference type="InterPro" id="IPR001647">
    <property type="entry name" value="HTH_TetR"/>
</dbReference>
<dbReference type="EMBL" id="BAABBP010000032">
    <property type="protein sequence ID" value="GAA4002870.1"/>
    <property type="molecule type" value="Genomic_DNA"/>
</dbReference>
<dbReference type="Proteomes" id="UP001501627">
    <property type="component" value="Unassembled WGS sequence"/>
</dbReference>
<dbReference type="InterPro" id="IPR050109">
    <property type="entry name" value="HTH-type_TetR-like_transc_reg"/>
</dbReference>
<accession>A0ABP7RVI5</accession>
<comment type="caution">
    <text evidence="6">The sequence shown here is derived from an EMBL/GenBank/DDBJ whole genome shotgun (WGS) entry which is preliminary data.</text>
</comment>
<dbReference type="InterPro" id="IPR036271">
    <property type="entry name" value="Tet_transcr_reg_TetR-rel_C_sf"/>
</dbReference>
<feature type="region of interest" description="Disordered" evidence="4">
    <location>
        <begin position="1"/>
        <end position="54"/>
    </location>
</feature>
<evidence type="ECO:0000256" key="1">
    <source>
        <dbReference type="ARBA" id="ARBA00023054"/>
    </source>
</evidence>
<evidence type="ECO:0000256" key="2">
    <source>
        <dbReference type="ARBA" id="ARBA00023125"/>
    </source>
</evidence>
<name>A0ABP7RVI5_9BURK</name>
<dbReference type="PANTHER" id="PTHR30055">
    <property type="entry name" value="HTH-TYPE TRANSCRIPTIONAL REGULATOR RUTR"/>
    <property type="match status" value="1"/>
</dbReference>
<keyword evidence="1" id="KW-0175">Coiled coil</keyword>
<proteinExistence type="predicted"/>
<evidence type="ECO:0000256" key="4">
    <source>
        <dbReference type="SAM" id="MobiDB-lite"/>
    </source>
</evidence>
<dbReference type="Pfam" id="PF00440">
    <property type="entry name" value="TetR_N"/>
    <property type="match status" value="1"/>
</dbReference>
<dbReference type="InterPro" id="IPR041490">
    <property type="entry name" value="KstR2_TetR_C"/>
</dbReference>
<dbReference type="PANTHER" id="PTHR30055:SF183">
    <property type="entry name" value="NUCLEOID OCCLUSION FACTOR SLMA"/>
    <property type="match status" value="1"/>
</dbReference>
<keyword evidence="2 3" id="KW-0238">DNA-binding</keyword>
<feature type="domain" description="HTH tetR-type" evidence="5">
    <location>
        <begin position="52"/>
        <end position="112"/>
    </location>
</feature>
<dbReference type="Pfam" id="PF17932">
    <property type="entry name" value="TetR_C_24"/>
    <property type="match status" value="1"/>
</dbReference>
<dbReference type="PRINTS" id="PR00455">
    <property type="entry name" value="HTHTETR"/>
</dbReference>
<dbReference type="InterPro" id="IPR009057">
    <property type="entry name" value="Homeodomain-like_sf"/>
</dbReference>
<evidence type="ECO:0000313" key="6">
    <source>
        <dbReference type="EMBL" id="GAA4002870.1"/>
    </source>
</evidence>
<dbReference type="SUPFAM" id="SSF46689">
    <property type="entry name" value="Homeodomain-like"/>
    <property type="match status" value="1"/>
</dbReference>
<evidence type="ECO:0000313" key="7">
    <source>
        <dbReference type="Proteomes" id="UP001501627"/>
    </source>
</evidence>
<dbReference type="Gene3D" id="1.10.357.10">
    <property type="entry name" value="Tetracycline Repressor, domain 2"/>
    <property type="match status" value="1"/>
</dbReference>
<evidence type="ECO:0000256" key="3">
    <source>
        <dbReference type="PROSITE-ProRule" id="PRU00335"/>
    </source>
</evidence>
<protein>
    <submittedName>
        <fullName evidence="6">TetR/AcrR family transcriptional regulator</fullName>
    </submittedName>
</protein>
<keyword evidence="7" id="KW-1185">Reference proteome</keyword>
<reference evidence="7" key="1">
    <citation type="journal article" date="2019" name="Int. J. Syst. Evol. Microbiol.">
        <title>The Global Catalogue of Microorganisms (GCM) 10K type strain sequencing project: providing services to taxonomists for standard genome sequencing and annotation.</title>
        <authorList>
            <consortium name="The Broad Institute Genomics Platform"/>
            <consortium name="The Broad Institute Genome Sequencing Center for Infectious Disease"/>
            <person name="Wu L."/>
            <person name="Ma J."/>
        </authorList>
    </citation>
    <scope>NUCLEOTIDE SEQUENCE [LARGE SCALE GENOMIC DNA]</scope>
    <source>
        <strain evidence="7">JCM 17561</strain>
    </source>
</reference>
<sequence length="253" mass="27267">MIKSFASPTLADMHSQSAPTVETDDGGAPGAATAPEAPRKAGRPRGQGGDGNARRNELIAIAARSFRMKGFDATTTRDIAAASGMQSGSPFYHFKSKNALLFAVMQHGMDKALHSQQRALARLPASAGARDRLAALVLHHLHVLLDPGNDFIAVMVTEQRALLQEHHAAIRDIRNRYEQAWIEVLAELEDQDLLRAPASITRLALFGSLHGTLTWYDRRQKLSLPALAGHYMAIFIAPLPAANAGASTPATRP</sequence>
<organism evidence="6 7">
    <name type="scientific">Comamonas faecalis</name>
    <dbReference type="NCBI Taxonomy" id="1387849"/>
    <lineage>
        <taxon>Bacteria</taxon>
        <taxon>Pseudomonadati</taxon>
        <taxon>Pseudomonadota</taxon>
        <taxon>Betaproteobacteria</taxon>
        <taxon>Burkholderiales</taxon>
        <taxon>Comamonadaceae</taxon>
        <taxon>Comamonas</taxon>
    </lineage>
</organism>
<gene>
    <name evidence="6" type="ORF">GCM10022279_28490</name>
</gene>
<evidence type="ECO:0000259" key="5">
    <source>
        <dbReference type="PROSITE" id="PS50977"/>
    </source>
</evidence>
<dbReference type="PROSITE" id="PS50977">
    <property type="entry name" value="HTH_TETR_2"/>
    <property type="match status" value="1"/>
</dbReference>
<feature type="DNA-binding region" description="H-T-H motif" evidence="3">
    <location>
        <begin position="75"/>
        <end position="94"/>
    </location>
</feature>
<dbReference type="SUPFAM" id="SSF48498">
    <property type="entry name" value="Tetracyclin repressor-like, C-terminal domain"/>
    <property type="match status" value="1"/>
</dbReference>